<keyword evidence="3" id="KW-1185">Reference proteome</keyword>
<organism evidence="2 3">
    <name type="scientific">Oxalicibacterium solurbis</name>
    <dbReference type="NCBI Taxonomy" id="69280"/>
    <lineage>
        <taxon>Bacteria</taxon>
        <taxon>Pseudomonadati</taxon>
        <taxon>Pseudomonadota</taxon>
        <taxon>Betaproteobacteria</taxon>
        <taxon>Burkholderiales</taxon>
        <taxon>Oxalobacteraceae</taxon>
        <taxon>Oxalicibacterium</taxon>
    </lineage>
</organism>
<keyword evidence="1" id="KW-0472">Membrane</keyword>
<reference evidence="2" key="2">
    <citation type="submission" date="2020-09" db="EMBL/GenBank/DDBJ databases">
        <authorList>
            <person name="Sun Q."/>
            <person name="Sedlacek I."/>
        </authorList>
    </citation>
    <scope>NUCLEOTIDE SEQUENCE</scope>
    <source>
        <strain evidence="2">CCM 7664</strain>
    </source>
</reference>
<evidence type="ECO:0000313" key="3">
    <source>
        <dbReference type="Proteomes" id="UP000627205"/>
    </source>
</evidence>
<reference evidence="2" key="1">
    <citation type="journal article" date="2014" name="Int. J. Syst. Evol. Microbiol.">
        <title>Complete genome sequence of Corynebacterium casei LMG S-19264T (=DSM 44701T), isolated from a smear-ripened cheese.</title>
        <authorList>
            <consortium name="US DOE Joint Genome Institute (JGI-PGF)"/>
            <person name="Walter F."/>
            <person name="Albersmeier A."/>
            <person name="Kalinowski J."/>
            <person name="Ruckert C."/>
        </authorList>
    </citation>
    <scope>NUCLEOTIDE SEQUENCE</scope>
    <source>
        <strain evidence="2">CCM 7664</strain>
    </source>
</reference>
<dbReference type="Proteomes" id="UP000627205">
    <property type="component" value="Unassembled WGS sequence"/>
</dbReference>
<accession>A0A8J3AVK7</accession>
<evidence type="ECO:0000256" key="1">
    <source>
        <dbReference type="SAM" id="Phobius"/>
    </source>
</evidence>
<dbReference type="RefSeq" id="WP_188420125.1">
    <property type="nucleotide sequence ID" value="NZ_BMDP01000002.1"/>
</dbReference>
<keyword evidence="1" id="KW-1133">Transmembrane helix</keyword>
<sequence length="86" mass="9810">MLIGFIGLFIVYAISHYLITINRRDLFATILVIVLPFIGLYYLGWMSLLYCLAGAYLGTKAGLKKLQRATRTPRASFYKDDEEAQK</sequence>
<gene>
    <name evidence="2" type="ORF">GCM10011430_11940</name>
</gene>
<feature type="transmembrane region" description="Helical" evidence="1">
    <location>
        <begin position="29"/>
        <end position="58"/>
    </location>
</feature>
<proteinExistence type="predicted"/>
<name>A0A8J3AVK7_9BURK</name>
<dbReference type="EMBL" id="BMDP01000002">
    <property type="protein sequence ID" value="GGI54020.1"/>
    <property type="molecule type" value="Genomic_DNA"/>
</dbReference>
<protein>
    <submittedName>
        <fullName evidence="2">Uncharacterized protein</fullName>
    </submittedName>
</protein>
<comment type="caution">
    <text evidence="2">The sequence shown here is derived from an EMBL/GenBank/DDBJ whole genome shotgun (WGS) entry which is preliminary data.</text>
</comment>
<evidence type="ECO:0000313" key="2">
    <source>
        <dbReference type="EMBL" id="GGI54020.1"/>
    </source>
</evidence>
<dbReference type="AlphaFoldDB" id="A0A8J3AVK7"/>
<keyword evidence="1" id="KW-0812">Transmembrane</keyword>